<organism evidence="1 2">
    <name type="scientific">Candidatus Caccopulliclostridium gallistercoris</name>
    <dbReference type="NCBI Taxonomy" id="2840719"/>
    <lineage>
        <taxon>Bacteria</taxon>
        <taxon>Bacillati</taxon>
        <taxon>Bacillota</taxon>
        <taxon>Clostridia</taxon>
        <taxon>Candidatus Caccopulliclostridium</taxon>
    </lineage>
</organism>
<accession>A0A9D1SYK0</accession>
<dbReference type="EMBL" id="DVOJ01000007">
    <property type="protein sequence ID" value="HIV01329.1"/>
    <property type="molecule type" value="Genomic_DNA"/>
</dbReference>
<dbReference type="AlphaFoldDB" id="A0A9D1SYK0"/>
<gene>
    <name evidence="1" type="ORF">IAA62_02090</name>
</gene>
<evidence type="ECO:0000313" key="2">
    <source>
        <dbReference type="Proteomes" id="UP000886861"/>
    </source>
</evidence>
<dbReference type="Proteomes" id="UP000886861">
    <property type="component" value="Unassembled WGS sequence"/>
</dbReference>
<protein>
    <submittedName>
        <fullName evidence="1">Uncharacterized protein</fullName>
    </submittedName>
</protein>
<reference evidence="1" key="2">
    <citation type="journal article" date="2021" name="PeerJ">
        <title>Extensive microbial diversity within the chicken gut microbiome revealed by metagenomics and culture.</title>
        <authorList>
            <person name="Gilroy R."/>
            <person name="Ravi A."/>
            <person name="Getino M."/>
            <person name="Pursley I."/>
            <person name="Horton D.L."/>
            <person name="Alikhan N.F."/>
            <person name="Baker D."/>
            <person name="Gharbi K."/>
            <person name="Hall N."/>
            <person name="Watson M."/>
            <person name="Adriaenssens E.M."/>
            <person name="Foster-Nyarko E."/>
            <person name="Jarju S."/>
            <person name="Secka A."/>
            <person name="Antonio M."/>
            <person name="Oren A."/>
            <person name="Chaudhuri R.R."/>
            <person name="La Ragione R."/>
            <person name="Hildebrand F."/>
            <person name="Pallen M.J."/>
        </authorList>
    </citation>
    <scope>NUCLEOTIDE SEQUENCE</scope>
    <source>
        <strain evidence="1">CHK186-9395</strain>
    </source>
</reference>
<evidence type="ECO:0000313" key="1">
    <source>
        <dbReference type="EMBL" id="HIV01329.1"/>
    </source>
</evidence>
<name>A0A9D1SYK0_9FIRM</name>
<comment type="caution">
    <text evidence="1">The sequence shown here is derived from an EMBL/GenBank/DDBJ whole genome shotgun (WGS) entry which is preliminary data.</text>
</comment>
<sequence length="411" mass="45794">MAKFSVKKALAVVGCLTALGAGVFFGIDAVSDDFNVVFYPETTITRPTPDPTPDPIPVPDPTPVVVQLAAPAVTYDQETNLLSWSEVDNASGYRVMVNGQTKDYGADTTELEVTIDEGDSYTMSVQALGDGENYSNSEISTITGERENLDQMYYEQIKTDLKEIIEGKTIAFAKYSIQDFLNIDFQENNLLVTAKCYSNQGTSAVYTTFAFKLNNQHEVNTISDIADIVNEIKSDSTIRISLQNTHYASYDYNLDCYNKLIEDTKLTGQLKNYLDNGYEPTLLYSCVGRGNQVDNFAVDSYIKLTKGNDIKVVTVQNIVSQKYNDSYAFDGYVNAYINGTAEDVTIEETSFTEASPVSSIWQAANDKYGIQEPQVTNNKNLNNIKYESMIISQNGKQYKLTYPVDDYTIEF</sequence>
<reference evidence="1" key="1">
    <citation type="submission" date="2020-10" db="EMBL/GenBank/DDBJ databases">
        <authorList>
            <person name="Gilroy R."/>
        </authorList>
    </citation>
    <scope>NUCLEOTIDE SEQUENCE</scope>
    <source>
        <strain evidence="1">CHK186-9395</strain>
    </source>
</reference>
<proteinExistence type="predicted"/>